<accession>A0AAV4ISI8</accession>
<evidence type="ECO:0000313" key="2">
    <source>
        <dbReference type="EMBL" id="GFS11481.1"/>
    </source>
</evidence>
<feature type="compositionally biased region" description="Low complexity" evidence="1">
    <location>
        <begin position="32"/>
        <end position="44"/>
    </location>
</feature>
<comment type="caution">
    <text evidence="2">The sequence shown here is derived from an EMBL/GenBank/DDBJ whole genome shotgun (WGS) entry which is preliminary data.</text>
</comment>
<name>A0AAV4ISI8_9GAST</name>
<evidence type="ECO:0000313" key="3">
    <source>
        <dbReference type="Proteomes" id="UP000762676"/>
    </source>
</evidence>
<reference evidence="2 3" key="1">
    <citation type="journal article" date="2021" name="Elife">
        <title>Chloroplast acquisition without the gene transfer in kleptoplastic sea slugs, Plakobranchus ocellatus.</title>
        <authorList>
            <person name="Maeda T."/>
            <person name="Takahashi S."/>
            <person name="Yoshida T."/>
            <person name="Shimamura S."/>
            <person name="Takaki Y."/>
            <person name="Nagai Y."/>
            <person name="Toyoda A."/>
            <person name="Suzuki Y."/>
            <person name="Arimoto A."/>
            <person name="Ishii H."/>
            <person name="Satoh N."/>
            <person name="Nishiyama T."/>
            <person name="Hasebe M."/>
            <person name="Maruyama T."/>
            <person name="Minagawa J."/>
            <person name="Obokata J."/>
            <person name="Shigenobu S."/>
        </authorList>
    </citation>
    <scope>NUCLEOTIDE SEQUENCE [LARGE SCALE GENOMIC DNA]</scope>
</reference>
<organism evidence="2 3">
    <name type="scientific">Elysia marginata</name>
    <dbReference type="NCBI Taxonomy" id="1093978"/>
    <lineage>
        <taxon>Eukaryota</taxon>
        <taxon>Metazoa</taxon>
        <taxon>Spiralia</taxon>
        <taxon>Lophotrochozoa</taxon>
        <taxon>Mollusca</taxon>
        <taxon>Gastropoda</taxon>
        <taxon>Heterobranchia</taxon>
        <taxon>Euthyneura</taxon>
        <taxon>Panpulmonata</taxon>
        <taxon>Sacoglossa</taxon>
        <taxon>Placobranchoidea</taxon>
        <taxon>Plakobranchidae</taxon>
        <taxon>Elysia</taxon>
    </lineage>
</organism>
<dbReference type="AlphaFoldDB" id="A0AAV4ISI8"/>
<evidence type="ECO:0000256" key="1">
    <source>
        <dbReference type="SAM" id="MobiDB-lite"/>
    </source>
</evidence>
<protein>
    <submittedName>
        <fullName evidence="2">Uncharacterized protein</fullName>
    </submittedName>
</protein>
<proteinExistence type="predicted"/>
<feature type="region of interest" description="Disordered" evidence="1">
    <location>
        <begin position="1"/>
        <end position="66"/>
    </location>
</feature>
<sequence length="161" mass="17645">MPPTKQRSSKIRKSSKTALRQKMASITAKRLSSNPSNVPSPASNQTPESAQPATHADLPATQAETAASWSASKRKLSLFHPISAPTAELPTTVTDLSLIYELYKVALSPQCKRPSLQLCHHKLRDRGYAVFLLLKCSLCEDTLGETYTSKQTKSDQSMDTN</sequence>
<keyword evidence="3" id="KW-1185">Reference proteome</keyword>
<gene>
    <name evidence="2" type="ORF">ElyMa_003087500</name>
</gene>
<dbReference type="EMBL" id="BMAT01006379">
    <property type="protein sequence ID" value="GFS11481.1"/>
    <property type="molecule type" value="Genomic_DNA"/>
</dbReference>
<dbReference type="Proteomes" id="UP000762676">
    <property type="component" value="Unassembled WGS sequence"/>
</dbReference>